<evidence type="ECO:0000313" key="8">
    <source>
        <dbReference type="EMBL" id="NYE71618.1"/>
    </source>
</evidence>
<evidence type="ECO:0000259" key="7">
    <source>
        <dbReference type="Pfam" id="PF00482"/>
    </source>
</evidence>
<feature type="domain" description="Type II secretion system protein GspF" evidence="7">
    <location>
        <begin position="126"/>
        <end position="247"/>
    </location>
</feature>
<sequence>MDGTTWLIASAGLAGLAVALVLHGPRRRAELLGDDQAHDRDRLAALRRLLGGRPGAASLRLRILAGFVIMAAVIMIGLVRLPELGLLIMLPACGTGLGVVVATGWVETGSYRRRRRQLIMDLPQTLALLGAAVGAGLPLRGAVREVAAASGGPIADDLRRVLAQIELGRPEEEAWRDLRRDPVWAPVAVDLARSVESGTRLAEGLRRHAEFARQRRRAAIEIVARAVGVRSVLPLMACFVPAFILIGIVPTVASALLKVFGPP</sequence>
<keyword evidence="3 6" id="KW-0812">Transmembrane</keyword>
<dbReference type="GO" id="GO:0005886">
    <property type="term" value="C:plasma membrane"/>
    <property type="evidence" value="ECO:0007669"/>
    <property type="project" value="UniProtKB-SubCell"/>
</dbReference>
<feature type="transmembrane region" description="Helical" evidence="6">
    <location>
        <begin position="84"/>
        <end position="106"/>
    </location>
</feature>
<feature type="transmembrane region" description="Helical" evidence="6">
    <location>
        <begin position="59"/>
        <end position="78"/>
    </location>
</feature>
<organism evidence="8 9">
    <name type="scientific">Microlunatus parietis</name>
    <dbReference type="NCBI Taxonomy" id="682979"/>
    <lineage>
        <taxon>Bacteria</taxon>
        <taxon>Bacillati</taxon>
        <taxon>Actinomycetota</taxon>
        <taxon>Actinomycetes</taxon>
        <taxon>Propionibacteriales</taxon>
        <taxon>Propionibacteriaceae</taxon>
        <taxon>Microlunatus</taxon>
    </lineage>
</organism>
<protein>
    <submittedName>
        <fullName evidence="8">Pilus assembly protein TadC</fullName>
    </submittedName>
</protein>
<dbReference type="PANTHER" id="PTHR35007">
    <property type="entry name" value="INTEGRAL MEMBRANE PROTEIN-RELATED"/>
    <property type="match status" value="1"/>
</dbReference>
<dbReference type="PANTHER" id="PTHR35007:SF3">
    <property type="entry name" value="POSSIBLE CONSERVED ALANINE RICH MEMBRANE PROTEIN"/>
    <property type="match status" value="1"/>
</dbReference>
<dbReference type="InterPro" id="IPR018076">
    <property type="entry name" value="T2SS_GspF_dom"/>
</dbReference>
<dbReference type="Pfam" id="PF00482">
    <property type="entry name" value="T2SSF"/>
    <property type="match status" value="1"/>
</dbReference>
<evidence type="ECO:0000256" key="2">
    <source>
        <dbReference type="ARBA" id="ARBA00022475"/>
    </source>
</evidence>
<name>A0A7Y9I7N5_9ACTN</name>
<comment type="caution">
    <text evidence="8">The sequence shown here is derived from an EMBL/GenBank/DDBJ whole genome shotgun (WGS) entry which is preliminary data.</text>
</comment>
<evidence type="ECO:0000256" key="4">
    <source>
        <dbReference type="ARBA" id="ARBA00022989"/>
    </source>
</evidence>
<feature type="transmembrane region" description="Helical" evidence="6">
    <location>
        <begin position="6"/>
        <end position="22"/>
    </location>
</feature>
<gene>
    <name evidence="8" type="ORF">BKA15_002947</name>
</gene>
<evidence type="ECO:0000256" key="6">
    <source>
        <dbReference type="SAM" id="Phobius"/>
    </source>
</evidence>
<dbReference type="AlphaFoldDB" id="A0A7Y9I7N5"/>
<feature type="transmembrane region" description="Helical" evidence="6">
    <location>
        <begin position="232"/>
        <end position="257"/>
    </location>
</feature>
<dbReference type="EMBL" id="JACCBU010000001">
    <property type="protein sequence ID" value="NYE71618.1"/>
    <property type="molecule type" value="Genomic_DNA"/>
</dbReference>
<dbReference type="InterPro" id="IPR042094">
    <property type="entry name" value="T2SS_GspF_sf"/>
</dbReference>
<keyword evidence="5 6" id="KW-0472">Membrane</keyword>
<dbReference type="Gene3D" id="1.20.81.30">
    <property type="entry name" value="Type II secretion system (T2SS), domain F"/>
    <property type="match status" value="1"/>
</dbReference>
<evidence type="ECO:0000313" key="9">
    <source>
        <dbReference type="Proteomes" id="UP000569914"/>
    </source>
</evidence>
<comment type="subcellular location">
    <subcellularLocation>
        <location evidence="1">Cell membrane</location>
        <topology evidence="1">Multi-pass membrane protein</topology>
    </subcellularLocation>
</comment>
<keyword evidence="2" id="KW-1003">Cell membrane</keyword>
<reference evidence="8 9" key="1">
    <citation type="submission" date="2020-07" db="EMBL/GenBank/DDBJ databases">
        <title>Sequencing the genomes of 1000 actinobacteria strains.</title>
        <authorList>
            <person name="Klenk H.-P."/>
        </authorList>
    </citation>
    <scope>NUCLEOTIDE SEQUENCE [LARGE SCALE GENOMIC DNA]</scope>
    <source>
        <strain evidence="8 9">DSM 22083</strain>
    </source>
</reference>
<proteinExistence type="predicted"/>
<keyword evidence="4 6" id="KW-1133">Transmembrane helix</keyword>
<keyword evidence="9" id="KW-1185">Reference proteome</keyword>
<accession>A0A7Y9I7N5</accession>
<dbReference type="Proteomes" id="UP000569914">
    <property type="component" value="Unassembled WGS sequence"/>
</dbReference>
<evidence type="ECO:0000256" key="3">
    <source>
        <dbReference type="ARBA" id="ARBA00022692"/>
    </source>
</evidence>
<dbReference type="RefSeq" id="WP_179751892.1">
    <property type="nucleotide sequence ID" value="NZ_JACCBU010000001.1"/>
</dbReference>
<evidence type="ECO:0000256" key="5">
    <source>
        <dbReference type="ARBA" id="ARBA00023136"/>
    </source>
</evidence>
<evidence type="ECO:0000256" key="1">
    <source>
        <dbReference type="ARBA" id="ARBA00004651"/>
    </source>
</evidence>